<keyword evidence="2" id="KW-1185">Reference proteome</keyword>
<dbReference type="InterPro" id="IPR016181">
    <property type="entry name" value="Acyl_CoA_acyltransferase"/>
</dbReference>
<proteinExistence type="predicted"/>
<dbReference type="EMBL" id="NIBG01000003">
    <property type="protein sequence ID" value="PAB60254.1"/>
    <property type="molecule type" value="Genomic_DNA"/>
</dbReference>
<comment type="caution">
    <text evidence="1">The sequence shown here is derived from an EMBL/GenBank/DDBJ whole genome shotgun (WGS) entry which is preliminary data.</text>
</comment>
<dbReference type="Proteomes" id="UP000216024">
    <property type="component" value="Unassembled WGS sequence"/>
</dbReference>
<organism evidence="1 2">
    <name type="scientific">Anaeromicrobium sediminis</name>
    <dbReference type="NCBI Taxonomy" id="1478221"/>
    <lineage>
        <taxon>Bacteria</taxon>
        <taxon>Bacillati</taxon>
        <taxon>Bacillota</taxon>
        <taxon>Clostridia</taxon>
        <taxon>Peptostreptococcales</taxon>
        <taxon>Thermotaleaceae</taxon>
        <taxon>Anaeromicrobium</taxon>
    </lineage>
</organism>
<dbReference type="OrthoDB" id="2081508at2"/>
<dbReference type="Gene3D" id="3.40.630.30">
    <property type="match status" value="1"/>
</dbReference>
<evidence type="ECO:0000313" key="2">
    <source>
        <dbReference type="Proteomes" id="UP000216024"/>
    </source>
</evidence>
<evidence type="ECO:0000313" key="1">
    <source>
        <dbReference type="EMBL" id="PAB60254.1"/>
    </source>
</evidence>
<dbReference type="AlphaFoldDB" id="A0A267MKX9"/>
<gene>
    <name evidence="1" type="ORF">CCE28_04970</name>
</gene>
<dbReference type="SUPFAM" id="SSF55729">
    <property type="entry name" value="Acyl-CoA N-acyltransferases (Nat)"/>
    <property type="match status" value="1"/>
</dbReference>
<name>A0A267MKX9_9FIRM</name>
<sequence length="320" mass="38016">MNNMETYNTIDELEHVWDKQFKIDSISSFESLKNLEKNNPCFQRYHVDFNTNSFIIDYKININIFKFKGPFNLRFPLNIIGMPFSVSKKGYSFSNLEKYIKHTKGFKLILNSDNNLDFPKGYTLPSCVLDLNFKSFNDYLNSMRSSYRYRLKKSLCKGGPIHIEEIENSSFDQKLYNLYLQVYMDSKEKLEKLSIDFFKTYPSKIFVFKLKEKTVAFVQLVHNGDELIFLFGGFNKKINLEYDIYLNMLLFMVKYGIENNFKSIDFGQTAEESKLKVGCTYKKKYMYLHHHNPLVNRILSKIIPYFSYKPYSISHKVFKE</sequence>
<protein>
    <submittedName>
        <fullName evidence="1">Uncharacterized protein</fullName>
    </submittedName>
</protein>
<accession>A0A267MKX9</accession>
<dbReference type="RefSeq" id="WP_095131597.1">
    <property type="nucleotide sequence ID" value="NZ_NIBG01000003.1"/>
</dbReference>
<reference evidence="1 2" key="1">
    <citation type="submission" date="2017-06" db="EMBL/GenBank/DDBJ databases">
        <title>Draft genome sequence of anaerobic fermentative bacterium Anaeromicrobium sediminis DY2726D isolated from West Pacific Ocean sediments.</title>
        <authorList>
            <person name="Zeng X."/>
        </authorList>
    </citation>
    <scope>NUCLEOTIDE SEQUENCE [LARGE SCALE GENOMIC DNA]</scope>
    <source>
        <strain evidence="1 2">DY2726D</strain>
    </source>
</reference>